<evidence type="ECO:0000256" key="1">
    <source>
        <dbReference type="SAM" id="SignalP"/>
    </source>
</evidence>
<feature type="chain" id="PRO_5004081316" evidence="1">
    <location>
        <begin position="21"/>
        <end position="372"/>
    </location>
</feature>
<keyword evidence="3" id="KW-1185">Reference proteome</keyword>
<evidence type="ECO:0000313" key="2">
    <source>
        <dbReference type="EMBL" id="EMP56635.1"/>
    </source>
</evidence>
<accession>M7CWL5</accession>
<comment type="caution">
    <text evidence="2">The sequence shown here is derived from an EMBL/GenBank/DDBJ whole genome shotgun (WGS) entry which is preliminary data.</text>
</comment>
<sequence>MKSVHRLSPLALLFSSVFLSGCLGGGGGSDNDPSIGRLNYNGFNGLSYQTASQSGTTDAEGRFRYYPGETLSFKVGNLPLVQDVPAKPYISPLEFFADVRTALQTPIVDDQNLRSHQLTEEQLLYNVPLMNLTRFLMSLDWTQGVREGEGIDIRQRVIDQLNAALPDITGTIDFNATEQEFTALGATPSPANQLLAKICFYPEDDELCDEPPTQAEIDAAPVRPENEADWDPDVEYQQDLRAKRDRILESIRTLDEIDNEDARTYLSRELDAITTAFGNQYYLENHVAEYPASDTGIKSVKIEKIGGDTALTDIEAISTRPTDVTIHSWSWQTADVDFFVSGDTGGESELLINFRPQGTYRWIRKSLRVLIR</sequence>
<dbReference type="OrthoDB" id="5592990at2"/>
<protein>
    <submittedName>
        <fullName evidence="2">Organic solvents resistance ABC transporter permease</fullName>
    </submittedName>
</protein>
<dbReference type="EMBL" id="APAT01000013">
    <property type="protein sequence ID" value="EMP56635.1"/>
    <property type="molecule type" value="Genomic_DNA"/>
</dbReference>
<feature type="signal peptide" evidence="1">
    <location>
        <begin position="1"/>
        <end position="20"/>
    </location>
</feature>
<dbReference type="RefSeq" id="WP_008938125.1">
    <property type="nucleotide sequence ID" value="NZ_APAT01000013.1"/>
</dbReference>
<proteinExistence type="predicted"/>
<dbReference type="Proteomes" id="UP000011960">
    <property type="component" value="Unassembled WGS sequence"/>
</dbReference>
<keyword evidence="1" id="KW-0732">Signal</keyword>
<gene>
    <name evidence="2" type="ORF">MSNKSG1_04851</name>
</gene>
<dbReference type="STRING" id="1288826.MSNKSG1_04851"/>
<dbReference type="PROSITE" id="PS51257">
    <property type="entry name" value="PROKAR_LIPOPROTEIN"/>
    <property type="match status" value="1"/>
</dbReference>
<evidence type="ECO:0000313" key="3">
    <source>
        <dbReference type="Proteomes" id="UP000011960"/>
    </source>
</evidence>
<organism evidence="2 3">
    <name type="scientific">Marinobacter santoriniensis NKSG1</name>
    <dbReference type="NCBI Taxonomy" id="1288826"/>
    <lineage>
        <taxon>Bacteria</taxon>
        <taxon>Pseudomonadati</taxon>
        <taxon>Pseudomonadota</taxon>
        <taxon>Gammaproteobacteria</taxon>
        <taxon>Pseudomonadales</taxon>
        <taxon>Marinobacteraceae</taxon>
        <taxon>Marinobacter</taxon>
    </lineage>
</organism>
<reference evidence="2 3" key="1">
    <citation type="journal article" date="2013" name="Genome Announc.">
        <title>Genome Sequence of Hydrothermal Arsenic-Respiring Bacterium Marinobacter santoriniensis NKSG1T.</title>
        <authorList>
            <person name="Handley K.M."/>
            <person name="Upton M."/>
            <person name="Beatson S.A."/>
            <person name="Hery M."/>
            <person name="Lloyd J.R."/>
        </authorList>
    </citation>
    <scope>NUCLEOTIDE SEQUENCE [LARGE SCALE GENOMIC DNA]</scope>
    <source>
        <strain evidence="2 3">NKSG1</strain>
    </source>
</reference>
<dbReference type="AlphaFoldDB" id="M7CWL5"/>
<dbReference type="PATRIC" id="fig|1288826.3.peg.943"/>
<name>M7CWL5_9GAMM</name>